<dbReference type="PhylomeDB" id="A0A0G4ENN6"/>
<evidence type="ECO:0000313" key="2">
    <source>
        <dbReference type="EMBL" id="CEL98599.1"/>
    </source>
</evidence>
<evidence type="ECO:0000256" key="1">
    <source>
        <dbReference type="SAM" id="MobiDB-lite"/>
    </source>
</evidence>
<dbReference type="VEuPathDB" id="CryptoDB:Vbra_20574"/>
<dbReference type="AlphaFoldDB" id="A0A0G4ENN6"/>
<feature type="region of interest" description="Disordered" evidence="1">
    <location>
        <begin position="1"/>
        <end position="27"/>
    </location>
</feature>
<dbReference type="Proteomes" id="UP000041254">
    <property type="component" value="Unassembled WGS sequence"/>
</dbReference>
<feature type="region of interest" description="Disordered" evidence="1">
    <location>
        <begin position="328"/>
        <end position="361"/>
    </location>
</feature>
<feature type="compositionally biased region" description="Basic and acidic residues" evidence="1">
    <location>
        <begin position="351"/>
        <end position="361"/>
    </location>
</feature>
<accession>A0A0G4ENN6</accession>
<sequence>MPKPPTSVCSRLTTVPRTPRRCSEDDLDDTLIPSHYLEALGVHRFLAACAKAHEPDGQDLFHGGGTGQRERQQGRSSRPLSRPERRLSRLDAVFQRGAFERLGRAPRVAGVPVISASQRALHRLLHPRMNADTMAKQAKEAQYEISWAPSPCWRKKVQKLPAATHVASVGDQVWDLIPTDEIKRNCRLKEAIPATPRLTTDAPPHRRNQTCVFSHAESWRSNGGAVLLAQLDKGGTRQLSHRGFVDTYHPRPPIASNRYATGGKGLHRPSHETPLSASRNDKPGRDERANRPVHPGKATPGPRCVPFESPMGALINRNLSLLKAASRRASTARRPPRPPLRPFCSGGVRQGDGRAPGHDDYMSRAKQRRRDRLDHTLLDEYMDTTAPPDEYRFPFLSQPPARPHTIPTARLIMKTLANRDPLRQVQRWRGMSHEDTKSWRRGRSR</sequence>
<name>A0A0G4ENN6_VITBC</name>
<dbReference type="EMBL" id="CDMY01000274">
    <property type="protein sequence ID" value="CEL98599.1"/>
    <property type="molecule type" value="Genomic_DNA"/>
</dbReference>
<feature type="compositionally biased region" description="Polar residues" evidence="1">
    <location>
        <begin position="7"/>
        <end position="16"/>
    </location>
</feature>
<reference evidence="2 3" key="1">
    <citation type="submission" date="2014-11" db="EMBL/GenBank/DDBJ databases">
        <authorList>
            <person name="Zhu J."/>
            <person name="Qi W."/>
            <person name="Song R."/>
        </authorList>
    </citation>
    <scope>NUCLEOTIDE SEQUENCE [LARGE SCALE GENOMIC DNA]</scope>
</reference>
<evidence type="ECO:0000313" key="3">
    <source>
        <dbReference type="Proteomes" id="UP000041254"/>
    </source>
</evidence>
<gene>
    <name evidence="2" type="ORF">Vbra_20574</name>
</gene>
<protein>
    <submittedName>
        <fullName evidence="2">Uncharacterized protein</fullName>
    </submittedName>
</protein>
<feature type="compositionally biased region" description="Basic and acidic residues" evidence="1">
    <location>
        <begin position="279"/>
        <end position="290"/>
    </location>
</feature>
<organism evidence="2 3">
    <name type="scientific">Vitrella brassicaformis (strain CCMP3155)</name>
    <dbReference type="NCBI Taxonomy" id="1169540"/>
    <lineage>
        <taxon>Eukaryota</taxon>
        <taxon>Sar</taxon>
        <taxon>Alveolata</taxon>
        <taxon>Colpodellida</taxon>
        <taxon>Vitrellaceae</taxon>
        <taxon>Vitrella</taxon>
    </lineage>
</organism>
<feature type="region of interest" description="Disordered" evidence="1">
    <location>
        <begin position="425"/>
        <end position="445"/>
    </location>
</feature>
<dbReference type="InParanoid" id="A0A0G4ENN6"/>
<keyword evidence="3" id="KW-1185">Reference proteome</keyword>
<proteinExistence type="predicted"/>
<feature type="region of interest" description="Disordered" evidence="1">
    <location>
        <begin position="243"/>
        <end position="304"/>
    </location>
</feature>
<feature type="region of interest" description="Disordered" evidence="1">
    <location>
        <begin position="56"/>
        <end position="86"/>
    </location>
</feature>